<dbReference type="SMART" id="SM00470">
    <property type="entry name" value="ParB"/>
    <property type="match status" value="1"/>
</dbReference>
<sequence>MADIQKFKPTKLYYENAEKLKIAEDQPFSLLQGEEYEELRESIKRNGILHPVYCRRDYSLLSGSNRVAIAQELGILVPAIRFQAEMDPDIEQEIIYHLNTVGRQVSPSDRKRLVFTRFKDQIGKSGALKAIHRLTGIHLSTLKQYSVEFQNKKKFANVGLNDEERKAGIRLYIKWDKYRTEENEAKKERQKIERKLAEIAPMSYWTKEEWKKKVKP</sequence>
<organism evidence="2 3">
    <name type="scientific">Leptospira santarosai str. ZUN179</name>
    <dbReference type="NCBI Taxonomy" id="1049985"/>
    <lineage>
        <taxon>Bacteria</taxon>
        <taxon>Pseudomonadati</taxon>
        <taxon>Spirochaetota</taxon>
        <taxon>Spirochaetia</taxon>
        <taxon>Leptospirales</taxon>
        <taxon>Leptospiraceae</taxon>
        <taxon>Leptospira</taxon>
    </lineage>
</organism>
<gene>
    <name evidence="2" type="ORF">LEP1GSC187_0538</name>
</gene>
<dbReference type="InterPro" id="IPR003115">
    <property type="entry name" value="ParB_N"/>
</dbReference>
<dbReference type="InterPro" id="IPR036086">
    <property type="entry name" value="ParB/Sulfiredoxin_sf"/>
</dbReference>
<protein>
    <submittedName>
        <fullName evidence="2">ParB-like protein</fullName>
    </submittedName>
</protein>
<evidence type="ECO:0000259" key="1">
    <source>
        <dbReference type="SMART" id="SM00470"/>
    </source>
</evidence>
<reference evidence="2 3" key="1">
    <citation type="submission" date="2013-01" db="EMBL/GenBank/DDBJ databases">
        <authorList>
            <person name="Harkins D.M."/>
            <person name="Durkin A.S."/>
            <person name="Brinkac L.M."/>
            <person name="Haft D.H."/>
            <person name="Selengut J.D."/>
            <person name="Sanka R."/>
            <person name="DePew J."/>
            <person name="Purushe J."/>
            <person name="Matthias M.A."/>
            <person name="Vinetz J.M."/>
            <person name="Sutton G.G."/>
            <person name="Nierman W.C."/>
            <person name="Fouts D.E."/>
        </authorList>
    </citation>
    <scope>NUCLEOTIDE SEQUENCE [LARGE SCALE GENOMIC DNA]</scope>
    <source>
        <strain evidence="2 3">ZUN179</strain>
    </source>
</reference>
<name>M6UGV7_9LEPT</name>
<dbReference type="Pfam" id="PF02195">
    <property type="entry name" value="ParB_N"/>
    <property type="match status" value="1"/>
</dbReference>
<evidence type="ECO:0000313" key="3">
    <source>
        <dbReference type="Proteomes" id="UP000012160"/>
    </source>
</evidence>
<dbReference type="RefSeq" id="WP_004486516.1">
    <property type="nucleotide sequence ID" value="NZ_AHOQ02000048.1"/>
</dbReference>
<dbReference type="AlphaFoldDB" id="M6UGV7"/>
<accession>M6UGV7</accession>
<dbReference type="EMBL" id="AHOQ02000048">
    <property type="protein sequence ID" value="EMO43785.1"/>
    <property type="molecule type" value="Genomic_DNA"/>
</dbReference>
<dbReference type="Gene3D" id="3.90.1530.10">
    <property type="entry name" value="Conserved hypothetical protein from pyrococcus furiosus pfu- 392566-001, ParB domain"/>
    <property type="match status" value="1"/>
</dbReference>
<comment type="caution">
    <text evidence="2">The sequence shown here is derived from an EMBL/GenBank/DDBJ whole genome shotgun (WGS) entry which is preliminary data.</text>
</comment>
<dbReference type="Proteomes" id="UP000012160">
    <property type="component" value="Unassembled WGS sequence"/>
</dbReference>
<proteinExistence type="predicted"/>
<dbReference type="SUPFAM" id="SSF110849">
    <property type="entry name" value="ParB/Sulfiredoxin"/>
    <property type="match status" value="1"/>
</dbReference>
<feature type="domain" description="ParB-like N-terminal" evidence="1">
    <location>
        <begin position="18"/>
        <end position="98"/>
    </location>
</feature>
<evidence type="ECO:0000313" key="2">
    <source>
        <dbReference type="EMBL" id="EMO43785.1"/>
    </source>
</evidence>